<dbReference type="Gene3D" id="2.60.40.4070">
    <property type="match status" value="1"/>
</dbReference>
<dbReference type="EMBL" id="UINC01042084">
    <property type="protein sequence ID" value="SVB44239.1"/>
    <property type="molecule type" value="Genomic_DNA"/>
</dbReference>
<evidence type="ECO:0008006" key="2">
    <source>
        <dbReference type="Google" id="ProtNLM"/>
    </source>
</evidence>
<dbReference type="PANTHER" id="PTHR16897">
    <property type="entry name" value="OS10G0105400 PROTEIN"/>
    <property type="match status" value="1"/>
</dbReference>
<protein>
    <recommendedName>
        <fullName evidence="2">FlgD Ig-like domain-containing protein</fullName>
    </recommendedName>
</protein>
<proteinExistence type="predicted"/>
<dbReference type="AlphaFoldDB" id="A0A382E1F0"/>
<dbReference type="InterPro" id="IPR026444">
    <property type="entry name" value="Secre_tail"/>
</dbReference>
<gene>
    <name evidence="1" type="ORF">METZ01_LOCUS197093</name>
</gene>
<evidence type="ECO:0000313" key="1">
    <source>
        <dbReference type="EMBL" id="SVB44239.1"/>
    </source>
</evidence>
<name>A0A382E1F0_9ZZZZ</name>
<dbReference type="NCBIfam" id="TIGR04183">
    <property type="entry name" value="Por_Secre_tail"/>
    <property type="match status" value="1"/>
</dbReference>
<feature type="non-terminal residue" evidence="1">
    <location>
        <position position="1"/>
    </location>
</feature>
<accession>A0A382E1F0</accession>
<dbReference type="PANTHER" id="PTHR16897:SF2">
    <property type="entry name" value="OS03G0226600 PROTEIN"/>
    <property type="match status" value="1"/>
</dbReference>
<sequence>IFFDKTKPSLSDILEGSAVMDLTYIPYDDSLHLSWTAGDLESGLRNAFMAIGSGSGTADIVDWSPVENYSSGALTGISLTNNSTYYGAVHVEDMVGNMSDSLWGNGFIVDITPPETGIVWDGFLVEDIDYTADSTQLYARWANFTDNQIIDHYEVALGSGTDTTNIISWWTANQMDSARIIGLDLNREVQYHVYLKAVDGATNVSSVISTNGIEFDNQPPSIISIRPEFDSLQVLSILRPDTIQIKFNKPILTFSLDLVSTQDTSVNFTIIAQDSGVIIVLQDTMPSFETVSVFLDTALAFNLLNVSDTLLFQSELWGDLDSNYQLSVEDVLLFNQKWPSSTDLGPIGGIPPYVRPLPDGKADLKDLIAFGKMWIWYYQDYLANSILNVARIVNEPLKGDIRDNTLTLFIPPETHAGEIMFLDASVNVNDIRLQQTKPGTFIFNVNDTLHQRMFITFADKTGLDSTLVFSTPASLEDKFRAIVSYRFLDGNVQELSRGMGELDLKVLPEKFTVYQNYPNPFNAETVIHYEIPDPQPISIHIYNLLGRRIRSAHYIKQQAGKQSFRWKGKNDLGESVSS</sequence>
<feature type="non-terminal residue" evidence="1">
    <location>
        <position position="578"/>
    </location>
</feature>
<reference evidence="1" key="1">
    <citation type="submission" date="2018-05" db="EMBL/GenBank/DDBJ databases">
        <authorList>
            <person name="Lanie J.A."/>
            <person name="Ng W.-L."/>
            <person name="Kazmierczak K.M."/>
            <person name="Andrzejewski T.M."/>
            <person name="Davidsen T.M."/>
            <person name="Wayne K.J."/>
            <person name="Tettelin H."/>
            <person name="Glass J.I."/>
            <person name="Rusch D."/>
            <person name="Podicherti R."/>
            <person name="Tsui H.-C.T."/>
            <person name="Winkler M.E."/>
        </authorList>
    </citation>
    <scope>NUCLEOTIDE SEQUENCE</scope>
</reference>
<organism evidence="1">
    <name type="scientific">marine metagenome</name>
    <dbReference type="NCBI Taxonomy" id="408172"/>
    <lineage>
        <taxon>unclassified sequences</taxon>
        <taxon>metagenomes</taxon>
        <taxon>ecological metagenomes</taxon>
    </lineage>
</organism>